<accession>A0A6V7H6L0</accession>
<dbReference type="OrthoDB" id="432169at2759"/>
<evidence type="ECO:0000256" key="7">
    <source>
        <dbReference type="ARBA" id="ARBA00023002"/>
    </source>
</evidence>
<feature type="domain" description="Rieske" evidence="10">
    <location>
        <begin position="51"/>
        <end position="148"/>
    </location>
</feature>
<organism evidence="11 12">
    <name type="scientific">Heterotrigona itama</name>
    <dbReference type="NCBI Taxonomy" id="395501"/>
    <lineage>
        <taxon>Eukaryota</taxon>
        <taxon>Metazoa</taxon>
        <taxon>Ecdysozoa</taxon>
        <taxon>Arthropoda</taxon>
        <taxon>Hexapoda</taxon>
        <taxon>Insecta</taxon>
        <taxon>Pterygota</taxon>
        <taxon>Neoptera</taxon>
        <taxon>Endopterygota</taxon>
        <taxon>Hymenoptera</taxon>
        <taxon>Apocrita</taxon>
        <taxon>Aculeata</taxon>
        <taxon>Apoidea</taxon>
        <taxon>Anthophila</taxon>
        <taxon>Apidae</taxon>
        <taxon>Heterotrigona</taxon>
    </lineage>
</organism>
<comment type="caution">
    <text evidence="11">The sequence shown here is derived from an EMBL/GenBank/DDBJ whole genome shotgun (WGS) entry which is preliminary data.</text>
</comment>
<name>A0A6V7H6L0_9HYME</name>
<evidence type="ECO:0000256" key="9">
    <source>
        <dbReference type="ARBA" id="ARBA00023014"/>
    </source>
</evidence>
<dbReference type="InterPro" id="IPR050446">
    <property type="entry name" value="FAD-oxidoreductase/Apoptosis"/>
</dbReference>
<dbReference type="EMBL" id="CAJDYZ010008031">
    <property type="protein sequence ID" value="CAD1474900.1"/>
    <property type="molecule type" value="Genomic_DNA"/>
</dbReference>
<dbReference type="InterPro" id="IPR017941">
    <property type="entry name" value="Rieske_2Fe-2S"/>
</dbReference>
<dbReference type="PROSITE" id="PS51296">
    <property type="entry name" value="RIESKE"/>
    <property type="match status" value="1"/>
</dbReference>
<sequence>MRFCVTKRCMKLSFDFIFHTCPKINRRKMSELQDRKIHTCSKPEKYDYVEDVVCKETDIKENEMKLLPLGESGAKVLLIKQKGELHAIGTKCTHYGALLHTGALGDGRVRCPWHGACFNIKTGDIEDYPGLDSLPCFQVNVDSSGLVRVKGKRKDLEFSKRTKQMCEQDPSDNTTVVIVGGGPAAAVCAESLRQEGFTGNIIMVCKENTVPYDRVKVSKTLDLSIEKIVLRPPSFYKDHKIEIKQGVEATGLSTSDNIIQLSNHEKLTYNYLFICTGSMAREPDMPGANLANIHVLRNYVDSQAISSKLSPDKHIVVLGLGFIGMEAAAYCVNKCASVTIIGRGSVPLQPVFGTAIGDRIKRHFEEQGIKFIFERNIVQFVAKEDEKSAVGSVVLTDGEVLPADIVIIGIGSKLYTDWLKNTPIEMLQDGSIVVDKYLKTNVGNVYAGGDIAYAPLFGSDDISAAIGHYPLAHYHGKIAALNICSKITPLNAVPFFWTTLFGKSYRYVGHGKPEKIRIYGSLENLEFFAYYIKDGKVIAISSVGADPIAADFANFLQEGNILTEAEIEKQPFDWIRNKPKDLQIRFETESVVDPMQSATTPCIAMRTWIRTVPILLNQTIRRKLTESQPKSSLNSLSATVPTRS</sequence>
<evidence type="ECO:0000256" key="1">
    <source>
        <dbReference type="ARBA" id="ARBA00001974"/>
    </source>
</evidence>
<keyword evidence="4" id="KW-0001">2Fe-2S</keyword>
<evidence type="ECO:0000313" key="12">
    <source>
        <dbReference type="Proteomes" id="UP000752696"/>
    </source>
</evidence>
<dbReference type="GO" id="GO:0005737">
    <property type="term" value="C:cytoplasm"/>
    <property type="evidence" value="ECO:0007669"/>
    <property type="project" value="TreeGrafter"/>
</dbReference>
<dbReference type="Gene3D" id="3.50.50.60">
    <property type="entry name" value="FAD/NAD(P)-binding domain"/>
    <property type="match status" value="2"/>
</dbReference>
<dbReference type="CDD" id="cd03478">
    <property type="entry name" value="Rieske_AIFL_N"/>
    <property type="match status" value="1"/>
</dbReference>
<dbReference type="InterPro" id="IPR036922">
    <property type="entry name" value="Rieske_2Fe-2S_sf"/>
</dbReference>
<comment type="similarity">
    <text evidence="2">Belongs to the FAD-dependent oxidoreductase family.</text>
</comment>
<dbReference type="PRINTS" id="PR00411">
    <property type="entry name" value="PNDRDTASEI"/>
</dbReference>
<evidence type="ECO:0000313" key="11">
    <source>
        <dbReference type="EMBL" id="CAD1474900.1"/>
    </source>
</evidence>
<evidence type="ECO:0000256" key="8">
    <source>
        <dbReference type="ARBA" id="ARBA00023004"/>
    </source>
</evidence>
<dbReference type="Gene3D" id="3.30.390.30">
    <property type="match status" value="1"/>
</dbReference>
<proteinExistence type="inferred from homology"/>
<keyword evidence="7" id="KW-0560">Oxidoreductase</keyword>
<evidence type="ECO:0000256" key="3">
    <source>
        <dbReference type="ARBA" id="ARBA00022630"/>
    </source>
</evidence>
<dbReference type="GO" id="GO:0046872">
    <property type="term" value="F:metal ion binding"/>
    <property type="evidence" value="ECO:0007669"/>
    <property type="project" value="UniProtKB-KW"/>
</dbReference>
<protein>
    <recommendedName>
        <fullName evidence="10">Rieske domain-containing protein</fullName>
    </recommendedName>
</protein>
<keyword evidence="12" id="KW-1185">Reference proteome</keyword>
<dbReference type="PRINTS" id="PR00368">
    <property type="entry name" value="FADPNR"/>
</dbReference>
<evidence type="ECO:0000256" key="4">
    <source>
        <dbReference type="ARBA" id="ARBA00022714"/>
    </source>
</evidence>
<dbReference type="SUPFAM" id="SSF55424">
    <property type="entry name" value="FAD/NAD-linked reductases, dimerisation (C-terminal) domain"/>
    <property type="match status" value="1"/>
</dbReference>
<dbReference type="FunFam" id="2.102.10.10:FF:000003">
    <property type="entry name" value="apoptosis-inducing factor 3 isoform X2"/>
    <property type="match status" value="1"/>
</dbReference>
<evidence type="ECO:0000256" key="6">
    <source>
        <dbReference type="ARBA" id="ARBA00022827"/>
    </source>
</evidence>
<keyword evidence="8" id="KW-0408">Iron</keyword>
<comment type="cofactor">
    <cofactor evidence="1">
        <name>FAD</name>
        <dbReference type="ChEBI" id="CHEBI:57692"/>
    </cofactor>
</comment>
<evidence type="ECO:0000259" key="10">
    <source>
        <dbReference type="PROSITE" id="PS51296"/>
    </source>
</evidence>
<dbReference type="Proteomes" id="UP000752696">
    <property type="component" value="Unassembled WGS sequence"/>
</dbReference>
<evidence type="ECO:0000256" key="5">
    <source>
        <dbReference type="ARBA" id="ARBA00022723"/>
    </source>
</evidence>
<dbReference type="GO" id="GO:0051537">
    <property type="term" value="F:2 iron, 2 sulfur cluster binding"/>
    <property type="evidence" value="ECO:0007669"/>
    <property type="project" value="UniProtKB-KW"/>
</dbReference>
<reference evidence="11" key="1">
    <citation type="submission" date="2020-07" db="EMBL/GenBank/DDBJ databases">
        <authorList>
            <person name="Nazaruddin N."/>
        </authorList>
    </citation>
    <scope>NUCLEOTIDE SEQUENCE</scope>
</reference>
<dbReference type="PANTHER" id="PTHR43557:SF2">
    <property type="entry name" value="RIESKE DOMAIN-CONTAINING PROTEIN-RELATED"/>
    <property type="match status" value="1"/>
</dbReference>
<evidence type="ECO:0000256" key="2">
    <source>
        <dbReference type="ARBA" id="ARBA00006442"/>
    </source>
</evidence>
<dbReference type="GO" id="GO:0016651">
    <property type="term" value="F:oxidoreductase activity, acting on NAD(P)H"/>
    <property type="evidence" value="ECO:0007669"/>
    <property type="project" value="TreeGrafter"/>
</dbReference>
<dbReference type="InterPro" id="IPR023753">
    <property type="entry name" value="FAD/NAD-binding_dom"/>
</dbReference>
<keyword evidence="5" id="KW-0479">Metal-binding</keyword>
<dbReference type="Pfam" id="PF00355">
    <property type="entry name" value="Rieske"/>
    <property type="match status" value="1"/>
</dbReference>
<dbReference type="Gene3D" id="2.102.10.10">
    <property type="entry name" value="Rieske [2Fe-2S] iron-sulphur domain"/>
    <property type="match status" value="1"/>
</dbReference>
<dbReference type="PANTHER" id="PTHR43557">
    <property type="entry name" value="APOPTOSIS-INDUCING FACTOR 1"/>
    <property type="match status" value="1"/>
</dbReference>
<keyword evidence="9" id="KW-0411">Iron-sulfur</keyword>
<dbReference type="Pfam" id="PF07992">
    <property type="entry name" value="Pyr_redox_2"/>
    <property type="match status" value="1"/>
</dbReference>
<keyword evidence="3" id="KW-0285">Flavoprotein</keyword>
<dbReference type="SUPFAM" id="SSF50022">
    <property type="entry name" value="ISP domain"/>
    <property type="match status" value="1"/>
</dbReference>
<dbReference type="InterPro" id="IPR036188">
    <property type="entry name" value="FAD/NAD-bd_sf"/>
</dbReference>
<dbReference type="SUPFAM" id="SSF51905">
    <property type="entry name" value="FAD/NAD(P)-binding domain"/>
    <property type="match status" value="1"/>
</dbReference>
<keyword evidence="6" id="KW-0274">FAD</keyword>
<dbReference type="InterPro" id="IPR016156">
    <property type="entry name" value="FAD/NAD-linked_Rdtase_dimer_sf"/>
</dbReference>
<feature type="non-terminal residue" evidence="11">
    <location>
        <position position="644"/>
    </location>
</feature>
<gene>
    <name evidence="11" type="ORF">MHI_LOCUS503462</name>
</gene>
<dbReference type="AlphaFoldDB" id="A0A6V7H6L0"/>